<feature type="region of interest" description="Disordered" evidence="2">
    <location>
        <begin position="55"/>
        <end position="75"/>
    </location>
</feature>
<dbReference type="AlphaFoldDB" id="A0A1E5GZK2"/>
<accession>A0A1E5GZK2</accession>
<feature type="region of interest" description="Disordered" evidence="2">
    <location>
        <begin position="144"/>
        <end position="167"/>
    </location>
</feature>
<comment type="caution">
    <text evidence="3">The sequence shown here is derived from an EMBL/GenBank/DDBJ whole genome shotgun (WGS) entry which is preliminary data.</text>
</comment>
<gene>
    <name evidence="3" type="ORF">BCR25_16810</name>
</gene>
<feature type="compositionally biased region" description="Basic and acidic residues" evidence="2">
    <location>
        <begin position="64"/>
        <end position="75"/>
    </location>
</feature>
<reference evidence="4" key="1">
    <citation type="submission" date="2016-09" db="EMBL/GenBank/DDBJ databases">
        <authorList>
            <person name="Gulvik C.A."/>
        </authorList>
    </citation>
    <scope>NUCLEOTIDE SEQUENCE [LARGE SCALE GENOMIC DNA]</scope>
    <source>
        <strain evidence="4">LMG 8895</strain>
    </source>
</reference>
<protein>
    <submittedName>
        <fullName evidence="3">Uncharacterized protein</fullName>
    </submittedName>
</protein>
<dbReference type="OrthoDB" id="9901440at2"/>
<feature type="coiled-coil region" evidence="1">
    <location>
        <begin position="2"/>
        <end position="32"/>
    </location>
</feature>
<evidence type="ECO:0000313" key="4">
    <source>
        <dbReference type="Proteomes" id="UP000095094"/>
    </source>
</evidence>
<dbReference type="RefSeq" id="WP_069662707.1">
    <property type="nucleotide sequence ID" value="NZ_JBHUJJ010000001.1"/>
</dbReference>
<proteinExistence type="predicted"/>
<evidence type="ECO:0000313" key="3">
    <source>
        <dbReference type="EMBL" id="OEG18154.1"/>
    </source>
</evidence>
<keyword evidence="4" id="KW-1185">Reference proteome</keyword>
<name>A0A1E5GZK2_9ENTE</name>
<keyword evidence="1" id="KW-0175">Coiled coil</keyword>
<dbReference type="EMBL" id="MIJY01000007">
    <property type="protein sequence ID" value="OEG18154.1"/>
    <property type="molecule type" value="Genomic_DNA"/>
</dbReference>
<sequence>MTEEEKKEIEELRAQKEQMEAALKEKKYSQAELDAAVAKRVASATADLDAKIKSIQESSMTEQELNKQRQAEEAAKTQEYIASLERETRVNYAQSLLATNGLPADQQFAEVYASFDKDTIKLQIEAQAKLISDAKQAEIDRLAKENAPKSKLPINQGGGVPAKPNYVDPRSILESQGFL</sequence>
<evidence type="ECO:0000256" key="1">
    <source>
        <dbReference type="SAM" id="Coils"/>
    </source>
</evidence>
<organism evidence="3 4">
    <name type="scientific">Enterococcus termitis</name>
    <dbReference type="NCBI Taxonomy" id="332950"/>
    <lineage>
        <taxon>Bacteria</taxon>
        <taxon>Bacillati</taxon>
        <taxon>Bacillota</taxon>
        <taxon>Bacilli</taxon>
        <taxon>Lactobacillales</taxon>
        <taxon>Enterococcaceae</taxon>
        <taxon>Enterococcus</taxon>
    </lineage>
</organism>
<dbReference type="Proteomes" id="UP000095094">
    <property type="component" value="Unassembled WGS sequence"/>
</dbReference>
<evidence type="ECO:0000256" key="2">
    <source>
        <dbReference type="SAM" id="MobiDB-lite"/>
    </source>
</evidence>